<dbReference type="RefSeq" id="WP_282200069.1">
    <property type="nucleotide sequence ID" value="NZ_BOQE01000001.1"/>
</dbReference>
<dbReference type="InterPro" id="IPR020288">
    <property type="entry name" value="Sheath_initiator"/>
</dbReference>
<accession>A0AAV4LGQ3</accession>
<evidence type="ECO:0008006" key="3">
    <source>
        <dbReference type="Google" id="ProtNLM"/>
    </source>
</evidence>
<dbReference type="Proteomes" id="UP001057291">
    <property type="component" value="Unassembled WGS sequence"/>
</dbReference>
<organism evidence="1 2">
    <name type="scientific">Collibacillus ludicampi</name>
    <dbReference type="NCBI Taxonomy" id="2771369"/>
    <lineage>
        <taxon>Bacteria</taxon>
        <taxon>Bacillati</taxon>
        <taxon>Bacillota</taxon>
        <taxon>Bacilli</taxon>
        <taxon>Bacillales</taxon>
        <taxon>Alicyclobacillaceae</taxon>
        <taxon>Collibacillus</taxon>
    </lineage>
</organism>
<protein>
    <recommendedName>
        <fullName evidence="3">DUF2634 domain-containing protein</fullName>
    </recommendedName>
</protein>
<sequence length="132" mass="14401">MSYPLPANDPLGTDLRLDSNGDLVLTMSGSLDAVTHEENVAQTVRVNLTTLPYTYLWGTNVGTLLAQYVDAPITESLKKEIKNIVMEKVSADQRILEVLDVLIDDSYKDMLVLTVVAVVDTIGVVQIPVQIG</sequence>
<proteinExistence type="predicted"/>
<dbReference type="AlphaFoldDB" id="A0AAV4LGQ3"/>
<dbReference type="SUPFAM" id="SSF160719">
    <property type="entry name" value="gpW/gp25-like"/>
    <property type="match status" value="1"/>
</dbReference>
<dbReference type="Gene3D" id="3.10.450.40">
    <property type="match status" value="1"/>
</dbReference>
<name>A0AAV4LGQ3_9BACL</name>
<comment type="caution">
    <text evidence="1">The sequence shown here is derived from an EMBL/GenBank/DDBJ whole genome shotgun (WGS) entry which is preliminary data.</text>
</comment>
<dbReference type="Pfam" id="PF10934">
    <property type="entry name" value="Sheath_initiator"/>
    <property type="match status" value="1"/>
</dbReference>
<keyword evidence="2" id="KW-1185">Reference proteome</keyword>
<dbReference type="EMBL" id="BOQE01000001">
    <property type="protein sequence ID" value="GIM47045.1"/>
    <property type="molecule type" value="Genomic_DNA"/>
</dbReference>
<evidence type="ECO:0000313" key="2">
    <source>
        <dbReference type="Proteomes" id="UP001057291"/>
    </source>
</evidence>
<evidence type="ECO:0000313" key="1">
    <source>
        <dbReference type="EMBL" id="GIM47045.1"/>
    </source>
</evidence>
<gene>
    <name evidence="1" type="ORF">DNHGIG_25940</name>
</gene>
<reference evidence="1" key="1">
    <citation type="journal article" date="2023" name="Int. J. Syst. Evol. Microbiol.">
        <title>Collibacillus ludicampi gen. nov., sp. nov., a new soil bacterium of the family Alicyclobacillaceae.</title>
        <authorList>
            <person name="Jojima T."/>
            <person name="Ioku Y."/>
            <person name="Fukuta Y."/>
            <person name="Shirasaka N."/>
            <person name="Matsumura Y."/>
            <person name="Mori M."/>
        </authorList>
    </citation>
    <scope>NUCLEOTIDE SEQUENCE</scope>
    <source>
        <strain evidence="1">TP075</strain>
    </source>
</reference>